<dbReference type="Gene3D" id="3.40.50.1820">
    <property type="entry name" value="alpha/beta hydrolase"/>
    <property type="match status" value="1"/>
</dbReference>
<evidence type="ECO:0008006" key="3">
    <source>
        <dbReference type="Google" id="ProtNLM"/>
    </source>
</evidence>
<sequence length="217" mass="24922">MHVVIIPGFTGYPEEITFQELSQTLLSKGYSVTKVAWPHIPDNLERYSITETLSYSRELLSEVDTKEMVLLGFSMGGIIASFLAKELSPMKLGLVVTPFQAGSKEHLEGKYKQWRIDGYRKLTSSKYGDLTIPFTFIEDALHYNSLDIIDQIDCPKLFIAAGEDEKVSIQSTKKFFEKAVEPKELKIIENMQHKYQYQEGMLEKVNRELVEFIERPL</sequence>
<name>A0A955L6Y2_9BACT</name>
<dbReference type="AlphaFoldDB" id="A0A955L6Y2"/>
<comment type="caution">
    <text evidence="1">The sequence shown here is derived from an EMBL/GenBank/DDBJ whole genome shotgun (WGS) entry which is preliminary data.</text>
</comment>
<accession>A0A955L6Y2</accession>
<gene>
    <name evidence="1" type="ORF">KC909_05535</name>
</gene>
<organism evidence="1 2">
    <name type="scientific">Candidatus Dojkabacteria bacterium</name>
    <dbReference type="NCBI Taxonomy" id="2099670"/>
    <lineage>
        <taxon>Bacteria</taxon>
        <taxon>Candidatus Dojkabacteria</taxon>
    </lineage>
</organism>
<evidence type="ECO:0000313" key="1">
    <source>
        <dbReference type="EMBL" id="MCA9383798.1"/>
    </source>
</evidence>
<evidence type="ECO:0000313" key="2">
    <source>
        <dbReference type="Proteomes" id="UP000783287"/>
    </source>
</evidence>
<dbReference type="EMBL" id="JAGQLK010000138">
    <property type="protein sequence ID" value="MCA9383798.1"/>
    <property type="molecule type" value="Genomic_DNA"/>
</dbReference>
<dbReference type="Pfam" id="PF10142">
    <property type="entry name" value="PhoPQ_related"/>
    <property type="match status" value="1"/>
</dbReference>
<reference evidence="1" key="1">
    <citation type="submission" date="2020-04" db="EMBL/GenBank/DDBJ databases">
        <authorList>
            <person name="Zhang T."/>
        </authorList>
    </citation>
    <scope>NUCLEOTIDE SEQUENCE</scope>
    <source>
        <strain evidence="1">HKST-UBA14</strain>
    </source>
</reference>
<dbReference type="InterPro" id="IPR009199">
    <property type="entry name" value="PhoPQ-act_pathogen-rel_PqaA"/>
</dbReference>
<dbReference type="SUPFAM" id="SSF53474">
    <property type="entry name" value="alpha/beta-Hydrolases"/>
    <property type="match status" value="1"/>
</dbReference>
<protein>
    <recommendedName>
        <fullName evidence="3">Alpha/beta fold hydrolase</fullName>
    </recommendedName>
</protein>
<dbReference type="InterPro" id="IPR029058">
    <property type="entry name" value="AB_hydrolase_fold"/>
</dbReference>
<proteinExistence type="predicted"/>
<reference evidence="1" key="2">
    <citation type="journal article" date="2021" name="Microbiome">
        <title>Successional dynamics and alternative stable states in a saline activated sludge microbial community over 9 years.</title>
        <authorList>
            <person name="Wang Y."/>
            <person name="Ye J."/>
            <person name="Ju F."/>
            <person name="Liu L."/>
            <person name="Boyd J.A."/>
            <person name="Deng Y."/>
            <person name="Parks D.H."/>
            <person name="Jiang X."/>
            <person name="Yin X."/>
            <person name="Woodcroft B.J."/>
            <person name="Tyson G.W."/>
            <person name="Hugenholtz P."/>
            <person name="Polz M.F."/>
            <person name="Zhang T."/>
        </authorList>
    </citation>
    <scope>NUCLEOTIDE SEQUENCE</scope>
    <source>
        <strain evidence="1">HKST-UBA14</strain>
    </source>
</reference>
<dbReference type="Proteomes" id="UP000783287">
    <property type="component" value="Unassembled WGS sequence"/>
</dbReference>